<reference evidence="1" key="1">
    <citation type="submission" date="2020-05" db="EMBL/GenBank/DDBJ databases">
        <authorList>
            <person name="Chiriac C."/>
            <person name="Salcher M."/>
            <person name="Ghai R."/>
            <person name="Kavagutti S V."/>
        </authorList>
    </citation>
    <scope>NUCLEOTIDE SEQUENCE</scope>
</reference>
<protein>
    <submittedName>
        <fullName evidence="1">Unannotated protein</fullName>
    </submittedName>
</protein>
<gene>
    <name evidence="1" type="ORF">UFOPK2938_00051</name>
</gene>
<accession>A0A6J6VB63</accession>
<sequence length="33" mass="3493">MPSTMSCVGEVIGRPLAGDKMLLLESIKMRASA</sequence>
<proteinExistence type="predicted"/>
<name>A0A6J6VB63_9ZZZZ</name>
<dbReference type="AlphaFoldDB" id="A0A6J6VB63"/>
<evidence type="ECO:0000313" key="1">
    <source>
        <dbReference type="EMBL" id="CAB4768916.1"/>
    </source>
</evidence>
<organism evidence="1">
    <name type="scientific">freshwater metagenome</name>
    <dbReference type="NCBI Taxonomy" id="449393"/>
    <lineage>
        <taxon>unclassified sequences</taxon>
        <taxon>metagenomes</taxon>
        <taxon>ecological metagenomes</taxon>
    </lineage>
</organism>
<dbReference type="EMBL" id="CAEZZX010000005">
    <property type="protein sequence ID" value="CAB4768916.1"/>
    <property type="molecule type" value="Genomic_DNA"/>
</dbReference>